<evidence type="ECO:0000313" key="1">
    <source>
        <dbReference type="EMBL" id="ABM39617.1"/>
    </source>
</evidence>
<dbReference type="Proteomes" id="UP000000644">
    <property type="component" value="Plasmid pPNAP01"/>
</dbReference>
<sequence length="527" mass="54092">MEGTGVYMAMVKTGLERYNLTNHDSLVAGTAQAVVTPAVADAYAPTIAELVRDKYITGNSLTAITPQRQSILTRITTPNCPGATCAVVGLAYTTTALVYSGTTDPRFDLLGTYLASPGVAGGGLITKPEGDGSILSGNSGMVFPNPMGAVPGVLAIYTYIDQSFYANFVRIQDTRDADLRGGLTLSGMSKDGVNTLRVNGDAITTGNSAINGSQTVAGPATFLNDVSVKDPGAGTVCVKFYVAGQIDVNCNGVLNAKAGTFTGPLGTVRVGNTGSAYTIDSSGKVRGQNGFYTAVNSMFGDNPNGVMFGGTFFTVTQDGINALLSVQSDGQVQARKSVATQFIALTSAVTLGQACGTPATISVQGPATMPGNTALASDGNGGVATCIGGVWTGITKLGAFNAACPTEGAMAADAAGIALICQGGRYASLADRFGSLVFSESTVVSNVGINPLATDQPAYPAVSKPLCASTSSPPRAYIIPNNETQRPQKVNRYLQDNGSSWLVYMLDGNRNVVTDASATVQTYCAYN</sequence>
<dbReference type="EMBL" id="CP000530">
    <property type="protein sequence ID" value="ABM39617.1"/>
    <property type="molecule type" value="Genomic_DNA"/>
</dbReference>
<reference evidence="2" key="1">
    <citation type="journal article" date="2009" name="Environ. Microbiol.">
        <title>The genome of Polaromonas naphthalenivorans strain CJ2, isolated from coal tar-contaminated sediment, reveals physiological and metabolic versatility and evolution through extensive horizontal gene transfer.</title>
        <authorList>
            <person name="Yagi J.M."/>
            <person name="Sims D."/>
            <person name="Brettin T."/>
            <person name="Bruce D."/>
            <person name="Madsen E.L."/>
        </authorList>
    </citation>
    <scope>NUCLEOTIDE SEQUENCE [LARGE SCALE GENOMIC DNA]</scope>
    <source>
        <strain evidence="2">CJ2</strain>
        <plasmid evidence="2">Plasmid pPNAP01</plasmid>
    </source>
</reference>
<geneLocation type="plasmid" evidence="1 2">
    <name>pPNAP01</name>
</geneLocation>
<accession>A1VVD9</accession>
<proteinExistence type="predicted"/>
<name>A1VVD9_POLNA</name>
<evidence type="ECO:0000313" key="2">
    <source>
        <dbReference type="Proteomes" id="UP000000644"/>
    </source>
</evidence>
<keyword evidence="1" id="KW-0614">Plasmid</keyword>
<organism evidence="1 2">
    <name type="scientific">Polaromonas naphthalenivorans (strain CJ2)</name>
    <dbReference type="NCBI Taxonomy" id="365044"/>
    <lineage>
        <taxon>Bacteria</taxon>
        <taxon>Pseudomonadati</taxon>
        <taxon>Pseudomonadota</taxon>
        <taxon>Betaproteobacteria</taxon>
        <taxon>Burkholderiales</taxon>
        <taxon>Comamonadaceae</taxon>
        <taxon>Polaromonas</taxon>
    </lineage>
</organism>
<dbReference type="KEGG" id="pna:Pnap_4335"/>
<keyword evidence="2" id="KW-1185">Reference proteome</keyword>
<gene>
    <name evidence="1" type="ordered locus">Pnap_4335</name>
</gene>
<dbReference type="AlphaFoldDB" id="A1VVD9"/>
<dbReference type="HOGENOM" id="CLU_492319_0_0_4"/>
<protein>
    <submittedName>
        <fullName evidence="1">Uncharacterized protein</fullName>
    </submittedName>
</protein>